<protein>
    <submittedName>
        <fullName evidence="1">TIGR03085 family protein</fullName>
    </submittedName>
</protein>
<dbReference type="InterPro" id="IPR034660">
    <property type="entry name" value="DinB/YfiT-like"/>
</dbReference>
<reference evidence="2" key="1">
    <citation type="submission" date="2016-10" db="EMBL/GenBank/DDBJ databases">
        <authorList>
            <person name="Varghese N."/>
            <person name="Submissions S."/>
        </authorList>
    </citation>
    <scope>NUCLEOTIDE SEQUENCE [LARGE SCALE GENOMIC DNA]</scope>
    <source>
        <strain evidence="2">DSM 45843</strain>
    </source>
</reference>
<organism evidence="1 2">
    <name type="scientific">Klenkia soli</name>
    <dbReference type="NCBI Taxonomy" id="1052260"/>
    <lineage>
        <taxon>Bacteria</taxon>
        <taxon>Bacillati</taxon>
        <taxon>Actinomycetota</taxon>
        <taxon>Actinomycetes</taxon>
        <taxon>Geodermatophilales</taxon>
        <taxon>Geodermatophilaceae</taxon>
        <taxon>Klenkia</taxon>
    </lineage>
</organism>
<dbReference type="Proteomes" id="UP000199088">
    <property type="component" value="Unassembled WGS sequence"/>
</dbReference>
<dbReference type="SUPFAM" id="SSF109854">
    <property type="entry name" value="DinB/YfiT-like putative metalloenzymes"/>
    <property type="match status" value="1"/>
</dbReference>
<dbReference type="NCBIfam" id="TIGR03085">
    <property type="entry name" value="TIGR03085 family metal-binding protein"/>
    <property type="match status" value="1"/>
</dbReference>
<dbReference type="STRING" id="1052260.SAMN05660199_02501"/>
<dbReference type="SUPFAM" id="SSF55718">
    <property type="entry name" value="SCP-like"/>
    <property type="match status" value="1"/>
</dbReference>
<dbReference type="InterPro" id="IPR017517">
    <property type="entry name" value="Maleyloyr_isom"/>
</dbReference>
<name>A0A1H0M209_9ACTN</name>
<evidence type="ECO:0000313" key="1">
    <source>
        <dbReference type="EMBL" id="SDO74489.1"/>
    </source>
</evidence>
<keyword evidence="2" id="KW-1185">Reference proteome</keyword>
<evidence type="ECO:0000313" key="2">
    <source>
        <dbReference type="Proteomes" id="UP000199088"/>
    </source>
</evidence>
<proteinExistence type="predicted"/>
<sequence>MSAERTRGRYPGYTISGQRYNGAVSDSSAPLSRTERAALADLLAELGPDEPTCCTGWTTADLAAHLVVRDRRPDAAPGAVLGGPLGAWTERVMTRTRRGTPWPQLVDRVRQGPPAFLPTAWGPVDRLVNGAEMTIHHEDVRRARPNWAPRELPRAAQDALWGQVPFLARTRPRTGGLVVRRTDTGQTRTLRSGPSPTTVAGEPLELLLWASGRDAVARVEVTGG</sequence>
<gene>
    <name evidence="1" type="ORF">SAMN05660199_02501</name>
</gene>
<dbReference type="EMBL" id="FNIR01000007">
    <property type="protein sequence ID" value="SDO74489.1"/>
    <property type="molecule type" value="Genomic_DNA"/>
</dbReference>
<dbReference type="InterPro" id="IPR017519">
    <property type="entry name" value="CHP03085"/>
</dbReference>
<dbReference type="AlphaFoldDB" id="A0A1H0M209"/>
<dbReference type="InterPro" id="IPR036527">
    <property type="entry name" value="SCP2_sterol-bd_dom_sf"/>
</dbReference>
<dbReference type="NCBIfam" id="TIGR03083">
    <property type="entry name" value="maleylpyruvate isomerase family mycothiol-dependent enzyme"/>
    <property type="match status" value="1"/>
</dbReference>
<accession>A0A1H0M209</accession>